<evidence type="ECO:0000256" key="2">
    <source>
        <dbReference type="SAM" id="SignalP"/>
    </source>
</evidence>
<keyword evidence="2" id="KW-0732">Signal</keyword>
<dbReference type="InterPro" id="IPR049053">
    <property type="entry name" value="AFCA-like_C"/>
</dbReference>
<keyword evidence="6" id="KW-0378">Hydrolase</keyword>
<dbReference type="InterPro" id="IPR008928">
    <property type="entry name" value="6-hairpin_glycosidase_sf"/>
</dbReference>
<evidence type="ECO:0000259" key="3">
    <source>
        <dbReference type="Pfam" id="PF14498"/>
    </source>
</evidence>
<organism evidence="6 7">
    <name type="scientific">Oceaniferula marina</name>
    <dbReference type="NCBI Taxonomy" id="2748318"/>
    <lineage>
        <taxon>Bacteria</taxon>
        <taxon>Pseudomonadati</taxon>
        <taxon>Verrucomicrobiota</taxon>
        <taxon>Verrucomicrobiia</taxon>
        <taxon>Verrucomicrobiales</taxon>
        <taxon>Verrucomicrobiaceae</taxon>
        <taxon>Oceaniferula</taxon>
    </lineage>
</organism>
<evidence type="ECO:0000259" key="5">
    <source>
        <dbReference type="Pfam" id="PF22124"/>
    </source>
</evidence>
<dbReference type="GO" id="GO:0005975">
    <property type="term" value="P:carbohydrate metabolic process"/>
    <property type="evidence" value="ECO:0007669"/>
    <property type="project" value="InterPro"/>
</dbReference>
<keyword evidence="7" id="KW-1185">Reference proteome</keyword>
<gene>
    <name evidence="6" type="ORF">HW115_02925</name>
</gene>
<dbReference type="InterPro" id="IPR054363">
    <property type="entry name" value="GH95_cat"/>
</dbReference>
<evidence type="ECO:0000256" key="1">
    <source>
        <dbReference type="SAM" id="MobiDB-lite"/>
    </source>
</evidence>
<feature type="domain" description="Glycosyl hydrolase family 95 N-terminal" evidence="3">
    <location>
        <begin position="191"/>
        <end position="441"/>
    </location>
</feature>
<evidence type="ECO:0000259" key="4">
    <source>
        <dbReference type="Pfam" id="PF21307"/>
    </source>
</evidence>
<feature type="region of interest" description="Disordered" evidence="1">
    <location>
        <begin position="128"/>
        <end position="164"/>
    </location>
</feature>
<feature type="domain" description="Alpha fucosidase A-like C-terminal" evidence="4">
    <location>
        <begin position="883"/>
        <end position="949"/>
    </location>
</feature>
<accession>A0A851G9Z0</accession>
<dbReference type="InterPro" id="IPR027414">
    <property type="entry name" value="GH95_N_dom"/>
</dbReference>
<feature type="signal peptide" evidence="2">
    <location>
        <begin position="1"/>
        <end position="20"/>
    </location>
</feature>
<sequence length="963" mass="107671">MKKLILIPILLISVLLQVQAQTITDARKNANKAYSAALTKHKTNDEVAMVHLEATRLKRNLREEQISAGLVTGLDKDARAAIFKKLKADEAYVKLQKQYDTEYAKLKGLLADLDPEYKAALEAVDKLAPKKGKPKKDAKPKKDGKPTKGGKPNQGGKSAKKLPKLQTKLTQSIGRAVFKRCETVFDRATVIWFRYPAGTWLEALPIGNGSFGAMVFGGVTEDVVQFNHDTLWTPPNISKEIVENPYPSKQKEISKIREMIFAGQEPEAHAYSREHLLHKYDVGAYQPLGELLFKYDFGKKPKKESIENYHRKLDMETGLTTVRFELEGTTYEREVFIADDEDVMILRMRATGEGTISTDMQFNRPMHFEHQKPVTQSHGTNMITLSGKAHGDKPSDIATSYQSVALATTKGGEVVSKDGVLSVRNAKEMIVYIAGATNFNAANPFKPSTTDLQATCIQLLGKLKAKGVEKAKADSVEAHQEIFGRVDIQLGPNLKNDMPTDERVKRSREMAEDEYDPYLTMQLFHMGRYLLITSSRPGSMAANLRGIWNSELKPSWNSDYHHDINVQMSYWSAEVTNMTEMHKPLFDLLKLARPRGQRVASEMFGCRGVFLPLLHGIYMTAYPPTPPASMWAMGGAWNATHVMEHYRFAGDKDYLKTEGYGIIKDHTLFCLDWLVKDPRSGKLVGGPDYSPETAFSVTPGGGKGTRGWGVLDMGCAMDQQIIWQIFTDFLEASKVLGIEDELTKEVADKLPRLAQTKIGKDGTIQEWSKDYESSEPDHRHISHMWGFYPGNQYHVDNAPDMLEAGRKTLEIRTDSDRGGRRVTWSNLYYVNFFARFGMGERALLWVNNLNRIRGFNVNLMGSQGQVQDCNYGYPSGVAEMLLQSHTGEIKLLPALPKAWSEGSVTGLVARGGFEVSMKWKEGKLTDAMILSKRGNPCTVTFAGKKVSLKLAAGEKKNVAGDLR</sequence>
<feature type="chain" id="PRO_5032788517" evidence="2">
    <location>
        <begin position="21"/>
        <end position="963"/>
    </location>
</feature>
<dbReference type="Pfam" id="PF22124">
    <property type="entry name" value="Glyco_hydro_95_cat"/>
    <property type="match status" value="1"/>
</dbReference>
<name>A0A851G9Z0_9BACT</name>
<dbReference type="SUPFAM" id="SSF48208">
    <property type="entry name" value="Six-hairpin glycosidases"/>
    <property type="match status" value="1"/>
</dbReference>
<comment type="caution">
    <text evidence="6">The sequence shown here is derived from an EMBL/GenBank/DDBJ whole genome shotgun (WGS) entry which is preliminary data.</text>
</comment>
<dbReference type="Proteomes" id="UP000557872">
    <property type="component" value="Unassembled WGS sequence"/>
</dbReference>
<evidence type="ECO:0000313" key="7">
    <source>
        <dbReference type="Proteomes" id="UP000557872"/>
    </source>
</evidence>
<dbReference type="PANTHER" id="PTHR31084:SF0">
    <property type="entry name" value="ALPHA-L-FUCOSIDASE 2"/>
    <property type="match status" value="1"/>
</dbReference>
<dbReference type="Gene3D" id="2.70.98.50">
    <property type="entry name" value="putative glycoside hydrolase family protein from bacillus halodurans"/>
    <property type="match status" value="1"/>
</dbReference>
<dbReference type="Pfam" id="PF21307">
    <property type="entry name" value="Glyco_hydro_95_C"/>
    <property type="match status" value="1"/>
</dbReference>
<dbReference type="AlphaFoldDB" id="A0A851G9Z0"/>
<dbReference type="EMBL" id="JACBAZ010000001">
    <property type="protein sequence ID" value="NWK54548.1"/>
    <property type="molecule type" value="Genomic_DNA"/>
</dbReference>
<dbReference type="Gene3D" id="2.60.40.1180">
    <property type="entry name" value="Golgi alpha-mannosidase II"/>
    <property type="match status" value="1"/>
</dbReference>
<dbReference type="RefSeq" id="WP_178931068.1">
    <property type="nucleotide sequence ID" value="NZ_JACBAZ010000001.1"/>
</dbReference>
<protein>
    <submittedName>
        <fullName evidence="6">Glycoside hydrolase family 95 protein</fullName>
    </submittedName>
</protein>
<dbReference type="Pfam" id="PF14498">
    <property type="entry name" value="Glyco_hyd_65N_2"/>
    <property type="match status" value="1"/>
</dbReference>
<feature type="compositionally biased region" description="Basic and acidic residues" evidence="1">
    <location>
        <begin position="135"/>
        <end position="146"/>
    </location>
</feature>
<dbReference type="PANTHER" id="PTHR31084">
    <property type="entry name" value="ALPHA-L-FUCOSIDASE 2"/>
    <property type="match status" value="1"/>
</dbReference>
<reference evidence="6 7" key="1">
    <citation type="submission" date="2020-07" db="EMBL/GenBank/DDBJ databases">
        <title>Roseicoccus Jingziensis gen. nov., sp. nov., isolated from coastal seawater.</title>
        <authorList>
            <person name="Feng X."/>
        </authorList>
    </citation>
    <scope>NUCLEOTIDE SEQUENCE [LARGE SCALE GENOMIC DNA]</scope>
    <source>
        <strain evidence="6 7">N1E253</strain>
    </source>
</reference>
<proteinExistence type="predicted"/>
<dbReference type="InterPro" id="IPR013780">
    <property type="entry name" value="Glyco_hydro_b"/>
</dbReference>
<dbReference type="GO" id="GO:0004560">
    <property type="term" value="F:alpha-L-fucosidase activity"/>
    <property type="evidence" value="ECO:0007669"/>
    <property type="project" value="TreeGrafter"/>
</dbReference>
<evidence type="ECO:0000313" key="6">
    <source>
        <dbReference type="EMBL" id="NWK54548.1"/>
    </source>
</evidence>
<feature type="domain" description="Glycosyl hydrolase family 95 catalytic" evidence="5">
    <location>
        <begin position="468"/>
        <end position="881"/>
    </location>
</feature>